<accession>A0A8X6T9Z5</accession>
<organism evidence="1 2">
    <name type="scientific">Nephila pilipes</name>
    <name type="common">Giant wood spider</name>
    <name type="synonym">Nephila maculata</name>
    <dbReference type="NCBI Taxonomy" id="299642"/>
    <lineage>
        <taxon>Eukaryota</taxon>
        <taxon>Metazoa</taxon>
        <taxon>Ecdysozoa</taxon>
        <taxon>Arthropoda</taxon>
        <taxon>Chelicerata</taxon>
        <taxon>Arachnida</taxon>
        <taxon>Araneae</taxon>
        <taxon>Araneomorphae</taxon>
        <taxon>Entelegynae</taxon>
        <taxon>Araneoidea</taxon>
        <taxon>Nephilidae</taxon>
        <taxon>Nephila</taxon>
    </lineage>
</organism>
<proteinExistence type="predicted"/>
<keyword evidence="2" id="KW-1185">Reference proteome</keyword>
<dbReference type="Proteomes" id="UP000887013">
    <property type="component" value="Unassembled WGS sequence"/>
</dbReference>
<dbReference type="AlphaFoldDB" id="A0A8X6T9Z5"/>
<comment type="caution">
    <text evidence="1">The sequence shown here is derived from an EMBL/GenBank/DDBJ whole genome shotgun (WGS) entry which is preliminary data.</text>
</comment>
<gene>
    <name evidence="1" type="ORF">NPIL_460351</name>
</gene>
<protein>
    <submittedName>
        <fullName evidence="1">Uncharacterized protein</fullName>
    </submittedName>
</protein>
<sequence length="129" mass="14298">MEFTKLQFKTLIIVFIDEYYSHLSLGNIFGDGFQAFGTHLSLRNIFGDGFQVFSTNLSEENIFGDGFQAFGSPCSLGNIFGHGFQAFGCHCSSVGNIFVFLFVCGKDPLIPIPRARVRCYDTDCAVPKD</sequence>
<dbReference type="EMBL" id="BMAW01004908">
    <property type="protein sequence ID" value="GFS91580.1"/>
    <property type="molecule type" value="Genomic_DNA"/>
</dbReference>
<evidence type="ECO:0000313" key="2">
    <source>
        <dbReference type="Proteomes" id="UP000887013"/>
    </source>
</evidence>
<evidence type="ECO:0000313" key="1">
    <source>
        <dbReference type="EMBL" id="GFS91580.1"/>
    </source>
</evidence>
<reference evidence="1" key="1">
    <citation type="submission" date="2020-08" db="EMBL/GenBank/DDBJ databases">
        <title>Multicomponent nature underlies the extraordinary mechanical properties of spider dragline silk.</title>
        <authorList>
            <person name="Kono N."/>
            <person name="Nakamura H."/>
            <person name="Mori M."/>
            <person name="Yoshida Y."/>
            <person name="Ohtoshi R."/>
            <person name="Malay A.D."/>
            <person name="Moran D.A.P."/>
            <person name="Tomita M."/>
            <person name="Numata K."/>
            <person name="Arakawa K."/>
        </authorList>
    </citation>
    <scope>NUCLEOTIDE SEQUENCE</scope>
</reference>
<name>A0A8X6T9Z5_NEPPI</name>